<organism evidence="1 2">
    <name type="scientific">Paractinoplanes hotanensis</name>
    <dbReference type="NCBI Taxonomy" id="2906497"/>
    <lineage>
        <taxon>Bacteria</taxon>
        <taxon>Bacillati</taxon>
        <taxon>Actinomycetota</taxon>
        <taxon>Actinomycetes</taxon>
        <taxon>Micromonosporales</taxon>
        <taxon>Micromonosporaceae</taxon>
        <taxon>Paractinoplanes</taxon>
    </lineage>
</organism>
<proteinExistence type="predicted"/>
<dbReference type="Proteomes" id="UP001523216">
    <property type="component" value="Unassembled WGS sequence"/>
</dbReference>
<comment type="caution">
    <text evidence="1">The sequence shown here is derived from an EMBL/GenBank/DDBJ whole genome shotgun (WGS) entry which is preliminary data.</text>
</comment>
<accession>A0ABT0YBM0</accession>
<dbReference type="RefSeq" id="WP_251803141.1">
    <property type="nucleotide sequence ID" value="NZ_JAMQOL010000059.1"/>
</dbReference>
<name>A0ABT0YBM0_9ACTN</name>
<keyword evidence="2" id="KW-1185">Reference proteome</keyword>
<sequence length="96" mass="10100">MENAGWYVEVHARVALSGLEEQHAVSSAALLGAVLVQILADGVEQGPVVVHGQSVGGAVHAQRDIASDRVGHRFPLAFGGANKICYGINSISRQRE</sequence>
<protein>
    <submittedName>
        <fullName evidence="1">Uncharacterized protein</fullName>
    </submittedName>
</protein>
<dbReference type="EMBL" id="JAMQOL010000059">
    <property type="protein sequence ID" value="MCM4083441.1"/>
    <property type="molecule type" value="Genomic_DNA"/>
</dbReference>
<gene>
    <name evidence="1" type="ORF">LXN57_38425</name>
</gene>
<evidence type="ECO:0000313" key="2">
    <source>
        <dbReference type="Proteomes" id="UP001523216"/>
    </source>
</evidence>
<reference evidence="1 2" key="1">
    <citation type="submission" date="2022-06" db="EMBL/GenBank/DDBJ databases">
        <title>Actinoplanes abujensis sp. nov., isolated from Nigerian arid soil.</title>
        <authorList>
            <person name="Ding P."/>
        </authorList>
    </citation>
    <scope>NUCLEOTIDE SEQUENCE [LARGE SCALE GENOMIC DNA]</scope>
    <source>
        <strain evidence="2">TRM88002</strain>
    </source>
</reference>
<evidence type="ECO:0000313" key="1">
    <source>
        <dbReference type="EMBL" id="MCM4083441.1"/>
    </source>
</evidence>